<proteinExistence type="predicted"/>
<dbReference type="EMBL" id="BAND01000031">
    <property type="protein sequence ID" value="GAJ28618.1"/>
    <property type="molecule type" value="Genomic_DNA"/>
</dbReference>
<organism evidence="1 2">
    <name type="scientific">Acidomonas methanolica NBRC 104435</name>
    <dbReference type="NCBI Taxonomy" id="1231351"/>
    <lineage>
        <taxon>Bacteria</taxon>
        <taxon>Pseudomonadati</taxon>
        <taxon>Pseudomonadota</taxon>
        <taxon>Alphaproteobacteria</taxon>
        <taxon>Acetobacterales</taxon>
        <taxon>Acetobacteraceae</taxon>
        <taxon>Acidomonas</taxon>
    </lineage>
</organism>
<dbReference type="InterPro" id="IPR021710">
    <property type="entry name" value="DUF3293"/>
</dbReference>
<protein>
    <recommendedName>
        <fullName evidence="3">DUF3293 domain-containing protein</fullName>
    </recommendedName>
</protein>
<name>A0A023D370_ACIMT</name>
<keyword evidence="2" id="KW-1185">Reference proteome</keyword>
<dbReference type="RefSeq" id="WP_042057393.1">
    <property type="nucleotide sequence ID" value="NZ_BAND01000031.1"/>
</dbReference>
<evidence type="ECO:0000313" key="2">
    <source>
        <dbReference type="Proteomes" id="UP000019760"/>
    </source>
</evidence>
<dbReference type="AlphaFoldDB" id="A0A023D370"/>
<gene>
    <name evidence="1" type="ORF">Amme_031_080</name>
</gene>
<evidence type="ECO:0008006" key="3">
    <source>
        <dbReference type="Google" id="ProtNLM"/>
    </source>
</evidence>
<comment type="caution">
    <text evidence="1">The sequence shown here is derived from an EMBL/GenBank/DDBJ whole genome shotgun (WGS) entry which is preliminary data.</text>
</comment>
<sequence length="132" mass="14451">MSGARAPTPRLAQAYRATLYAAPGLRVRIGRRPQGWPLPGREIVLLGACNPGGRLLPPGVNARRMAALRRCLHDVAWREGEGRLGHWAEPFLAAAMPLARAKSLARRFGQNAVVVLRRGQVARLVWLSATNF</sequence>
<evidence type="ECO:0000313" key="1">
    <source>
        <dbReference type="EMBL" id="GAJ28618.1"/>
    </source>
</evidence>
<dbReference type="OrthoDB" id="7280165at2"/>
<dbReference type="Proteomes" id="UP000019760">
    <property type="component" value="Unassembled WGS sequence"/>
</dbReference>
<dbReference type="Pfam" id="PF11697">
    <property type="entry name" value="DUF3293"/>
    <property type="match status" value="1"/>
</dbReference>
<accession>A0A023D370</accession>
<reference evidence="1 2" key="2">
    <citation type="journal article" date="2014" name="FEMS Microbiol. Lett.">
        <title>Draft genomic DNA sequence of the facultatively methylotrophic bacterium Acidomonas methanolica type strain MB58.</title>
        <authorList>
            <person name="Higashiura N."/>
            <person name="Hadano H."/>
            <person name="Hirakawa H."/>
            <person name="Matsutani M."/>
            <person name="Takabe S."/>
            <person name="Matsushita K."/>
            <person name="Azuma Y."/>
        </authorList>
    </citation>
    <scope>NUCLEOTIDE SEQUENCE [LARGE SCALE GENOMIC DNA]</scope>
    <source>
        <strain evidence="1 2">MB58</strain>
    </source>
</reference>
<reference evidence="2" key="1">
    <citation type="journal article" date="2014" name="FEMS Microbiol. Lett.">
        <title>Draft Genomic DNA Sequence of the Facultatively Methylotrophic Bacterium Acidomonas methanolica type strain MB58.</title>
        <authorList>
            <person name="Higashiura N."/>
            <person name="Hadano H."/>
            <person name="Hirakawa H."/>
            <person name="Matsutani M."/>
            <person name="Takabe S."/>
            <person name="Matsushita K."/>
            <person name="Azuma Y."/>
        </authorList>
    </citation>
    <scope>NUCLEOTIDE SEQUENCE [LARGE SCALE GENOMIC DNA]</scope>
    <source>
        <strain evidence="2">MB58</strain>
    </source>
</reference>